<dbReference type="SUPFAM" id="SSF50494">
    <property type="entry name" value="Trypsin-like serine proteases"/>
    <property type="match status" value="1"/>
</dbReference>
<dbReference type="Pfam" id="PF13365">
    <property type="entry name" value="Trypsin_2"/>
    <property type="match status" value="1"/>
</dbReference>
<evidence type="ECO:0000313" key="3">
    <source>
        <dbReference type="EMBL" id="TKZ21597.1"/>
    </source>
</evidence>
<dbReference type="InterPro" id="IPR009003">
    <property type="entry name" value="Peptidase_S1_PA"/>
</dbReference>
<keyword evidence="4" id="KW-1185">Reference proteome</keyword>
<dbReference type="Gene3D" id="1.10.101.10">
    <property type="entry name" value="PGBD-like superfamily/PGBD"/>
    <property type="match status" value="1"/>
</dbReference>
<feature type="domain" description="Peptidoglycan binding-like" evidence="2">
    <location>
        <begin position="159"/>
        <end position="208"/>
    </location>
</feature>
<dbReference type="Proteomes" id="UP000306575">
    <property type="component" value="Unassembled WGS sequence"/>
</dbReference>
<comment type="caution">
    <text evidence="3">The sequence shown here is derived from an EMBL/GenBank/DDBJ whole genome shotgun (WGS) entry which is preliminary data.</text>
</comment>
<dbReference type="OrthoDB" id="6810892at2"/>
<dbReference type="InterPro" id="IPR036365">
    <property type="entry name" value="PGBD-like_sf"/>
</dbReference>
<dbReference type="PANTHER" id="PTHR43019">
    <property type="entry name" value="SERINE ENDOPROTEASE DEGS"/>
    <property type="match status" value="1"/>
</dbReference>
<dbReference type="Pfam" id="PF01471">
    <property type="entry name" value="PG_binding_1"/>
    <property type="match status" value="1"/>
</dbReference>
<dbReference type="InterPro" id="IPR002477">
    <property type="entry name" value="Peptidoglycan-bd-like"/>
</dbReference>
<reference evidence="3 4" key="1">
    <citation type="submission" date="2019-04" db="EMBL/GenBank/DDBJ databases">
        <title>Genome sequence of Pelagicola litoralis CL-ES2.</title>
        <authorList>
            <person name="Cao J."/>
        </authorList>
    </citation>
    <scope>NUCLEOTIDE SEQUENCE [LARGE SCALE GENOMIC DNA]</scope>
    <source>
        <strain evidence="3 4">CL-ES2</strain>
    </source>
</reference>
<proteinExistence type="predicted"/>
<feature type="signal peptide" evidence="1">
    <location>
        <begin position="1"/>
        <end position="21"/>
    </location>
</feature>
<sequence length="582" mass="62568">MLRVLLSICFSFFVAVQAAFSQTSDTDIAWVQVEAQPSLTIATQRAQLYAQDLQDVNGFDLGSGWYAIALGPYRRVDAEEVLNVYRNEGLIPRDAFVAQTSAFRRQFWPVGANVLGTTETATPQDTASASVVPAPEPEIKQVDETPRQARASEAALTKAERKELQSWLKWAGYYTSAIDGAFGRGTRASMSRWQADNGWDATGVMTTLQREELRDQYFAVLKGMDLRTVTNADAGIEMQIPMGVVRETATEFPFVRFEASGDNPAKVLMISQGGDQSTLFGLYDIMQTLEIVPLEGERSRKKDSFVLTGRNGKIISHTEVSLKNGEIKGFTLVWPIGDEERRTRILGEMQATFSRVDGVLDPAAGSNDAQSIDLLAGLNLRKPKMSRSGFFVDNNGVVVTTAQAVQSCTKVTLDNDYEATVVGIDDRLGVAVLRPVDGLSPMAVATLRDGDARLQSDVAVSGYSYEGILGAPTLTFGTLADVKGLAGDTAFKRLALTALPGDVGGPVFDSEGTVLGLLLPKTQANGQQLPSDVSFAVGADTLRTLLDQSGVSATSGTGNGTLAAENITRLAADMTVLVSCWN</sequence>
<feature type="chain" id="PRO_5020257218" evidence="1">
    <location>
        <begin position="22"/>
        <end position="582"/>
    </location>
</feature>
<dbReference type="RefSeq" id="WP_138015425.1">
    <property type="nucleotide sequence ID" value="NZ_SULI01000004.1"/>
</dbReference>
<gene>
    <name evidence="3" type="ORF">FAP39_05700</name>
</gene>
<name>A0A4U7N7G1_9RHOB</name>
<evidence type="ECO:0000313" key="4">
    <source>
        <dbReference type="Proteomes" id="UP000306575"/>
    </source>
</evidence>
<evidence type="ECO:0000259" key="2">
    <source>
        <dbReference type="Pfam" id="PF01471"/>
    </source>
</evidence>
<dbReference type="EMBL" id="SULI01000004">
    <property type="protein sequence ID" value="TKZ21597.1"/>
    <property type="molecule type" value="Genomic_DNA"/>
</dbReference>
<protein>
    <submittedName>
        <fullName evidence="3">Peptidoglycan-binding protein</fullName>
    </submittedName>
</protein>
<evidence type="ECO:0000256" key="1">
    <source>
        <dbReference type="SAM" id="SignalP"/>
    </source>
</evidence>
<dbReference type="InterPro" id="IPR043504">
    <property type="entry name" value="Peptidase_S1_PA_chymotrypsin"/>
</dbReference>
<accession>A0A4U7N7G1</accession>
<keyword evidence="1" id="KW-0732">Signal</keyword>
<dbReference type="Gene3D" id="2.40.10.10">
    <property type="entry name" value="Trypsin-like serine proteases"/>
    <property type="match status" value="2"/>
</dbReference>
<dbReference type="PANTHER" id="PTHR43019:SF23">
    <property type="entry name" value="PROTEASE DO-LIKE 5, CHLOROPLASTIC"/>
    <property type="match status" value="1"/>
</dbReference>
<dbReference type="SUPFAM" id="SSF47090">
    <property type="entry name" value="PGBD-like"/>
    <property type="match status" value="1"/>
</dbReference>
<organism evidence="3 4">
    <name type="scientific">Shimia litoralis</name>
    <dbReference type="NCBI Taxonomy" id="420403"/>
    <lineage>
        <taxon>Bacteria</taxon>
        <taxon>Pseudomonadati</taxon>
        <taxon>Pseudomonadota</taxon>
        <taxon>Alphaproteobacteria</taxon>
        <taxon>Rhodobacterales</taxon>
        <taxon>Roseobacteraceae</taxon>
    </lineage>
</organism>
<dbReference type="InterPro" id="IPR036366">
    <property type="entry name" value="PGBDSf"/>
</dbReference>
<dbReference type="AlphaFoldDB" id="A0A4U7N7G1"/>